<dbReference type="Gene3D" id="1.10.10.60">
    <property type="entry name" value="Homeodomain-like"/>
    <property type="match status" value="2"/>
</dbReference>
<feature type="compositionally biased region" description="Polar residues" evidence="2">
    <location>
        <begin position="577"/>
        <end position="597"/>
    </location>
</feature>
<accession>A0A6P6RS48</accession>
<feature type="compositionally biased region" description="Basic and acidic residues" evidence="2">
    <location>
        <begin position="325"/>
        <end position="384"/>
    </location>
</feature>
<protein>
    <submittedName>
        <fullName evidence="7">DnaJ homolog subfamily C member 2</fullName>
    </submittedName>
</protein>
<dbReference type="Proteomes" id="UP000515125">
    <property type="component" value="Unplaced"/>
</dbReference>
<dbReference type="GO" id="GO:0043022">
    <property type="term" value="F:ribosome binding"/>
    <property type="evidence" value="ECO:0007669"/>
    <property type="project" value="InterPro"/>
</dbReference>
<evidence type="ECO:0000259" key="5">
    <source>
        <dbReference type="PROSITE" id="PS51293"/>
    </source>
</evidence>
<dbReference type="InterPro" id="IPR036869">
    <property type="entry name" value="J_dom_sf"/>
</dbReference>
<dbReference type="PRINTS" id="PR00625">
    <property type="entry name" value="JDOMAIN"/>
</dbReference>
<dbReference type="RefSeq" id="XP_026190623.1">
    <property type="nucleotide sequence ID" value="XM_026334838.1"/>
</dbReference>
<dbReference type="InterPro" id="IPR044634">
    <property type="entry name" value="Zuotin/DnaJC2"/>
</dbReference>
<dbReference type="GO" id="GO:0005829">
    <property type="term" value="C:cytosol"/>
    <property type="evidence" value="ECO:0007669"/>
    <property type="project" value="TreeGrafter"/>
</dbReference>
<keyword evidence="6" id="KW-1185">Reference proteome</keyword>
<dbReference type="SMART" id="SM00717">
    <property type="entry name" value="SANT"/>
    <property type="match status" value="2"/>
</dbReference>
<dbReference type="GO" id="GO:0051083">
    <property type="term" value="P:'de novo' cotranslational protein folding"/>
    <property type="evidence" value="ECO:0007669"/>
    <property type="project" value="InterPro"/>
</dbReference>
<organism evidence="6 7">
    <name type="scientific">Cyclospora cayetanensis</name>
    <dbReference type="NCBI Taxonomy" id="88456"/>
    <lineage>
        <taxon>Eukaryota</taxon>
        <taxon>Sar</taxon>
        <taxon>Alveolata</taxon>
        <taxon>Apicomplexa</taxon>
        <taxon>Conoidasida</taxon>
        <taxon>Coccidia</taxon>
        <taxon>Eucoccidiorida</taxon>
        <taxon>Eimeriorina</taxon>
        <taxon>Eimeriidae</taxon>
        <taxon>Cyclospora</taxon>
    </lineage>
</organism>
<feature type="region of interest" description="Disordered" evidence="2">
    <location>
        <begin position="577"/>
        <end position="615"/>
    </location>
</feature>
<dbReference type="Pfam" id="PF21884">
    <property type="entry name" value="ZUO1-like_ZHD"/>
    <property type="match status" value="1"/>
</dbReference>
<evidence type="ECO:0000256" key="1">
    <source>
        <dbReference type="SAM" id="Coils"/>
    </source>
</evidence>
<feature type="domain" description="Myb-like" evidence="4">
    <location>
        <begin position="507"/>
        <end position="561"/>
    </location>
</feature>
<sequence>MKPLRMLCDAEAAGDRTPTPLVLLSLCTVTKRIQPAGRSFLETFETPAVSKHHRKKTTREKDLAASPPPQEEEFSTDRAEAWKTKNKNKTPGGGGGGSSSSLASGSHLKRILSYDQTLYRILGVDEGASLDEIKKQYRKKVLEYHPDKAKTASNSPLASPPPSSSPSSAGDSPQSCEHEAFLRVQEAYEALSDSNFRRQYDSSLPFDESIPSPNECHQQPEKFYEIFGAAFNRNARWSIRRPVPSLGDEKTPLAVVERFYDFWYDFQSWRDFGVHDEYDLNEAECREERRWMERENAKIRKKYLKNERARIQRLVETAYAADPRIQRQKEEERKKREEEKAAKQRAYEAQMREAEERKKREAEEERRREEEAKNLQKQQQQEKQRLKKWRQKFRWLYRKISEDASPPAPLSVAQVQDLSAQLDMEVLLPFFQKIHDYLGVEGPIQDETGDPSGPMDFTMSDQQKEMIVGLYVKEWQALLDAKRAKELAAEEEMLRVQEEKKRQELARKKAQEAAWTIEELSMLAKGLQKFPGGTARRWHQIASFIGTKTQEEVVQKAKEMANGSSLKSMGSKISQPLEQTKAQQQGALTARTLNSGKTDAESARPTGSTTEALWTQEQQTALERALAKHPSSMPAAERWSAIASDVPGKTRKECIERFKQIRAAILASKGS</sequence>
<reference evidence="7" key="1">
    <citation type="submission" date="2025-08" db="UniProtKB">
        <authorList>
            <consortium name="RefSeq"/>
        </authorList>
    </citation>
    <scope>IDENTIFICATION</scope>
</reference>
<dbReference type="Pfam" id="PF00226">
    <property type="entry name" value="DnaJ"/>
    <property type="match status" value="1"/>
</dbReference>
<dbReference type="CDD" id="cd00167">
    <property type="entry name" value="SANT"/>
    <property type="match status" value="2"/>
</dbReference>
<feature type="domain" description="Myb-like" evidence="4">
    <location>
        <begin position="614"/>
        <end position="662"/>
    </location>
</feature>
<keyword evidence="1" id="KW-0175">Coiled coil</keyword>
<dbReference type="AlphaFoldDB" id="A0A6P6RS48"/>
<dbReference type="GeneID" id="34623525"/>
<feature type="compositionally biased region" description="Low complexity" evidence="2">
    <location>
        <begin position="165"/>
        <end position="175"/>
    </location>
</feature>
<dbReference type="Pfam" id="PF23082">
    <property type="entry name" value="Myb_DNA-binding_2"/>
    <property type="match status" value="1"/>
</dbReference>
<dbReference type="Gene3D" id="1.10.287.110">
    <property type="entry name" value="DnaJ domain"/>
    <property type="match status" value="1"/>
</dbReference>
<feature type="coiled-coil region" evidence="1">
    <location>
        <begin position="479"/>
        <end position="513"/>
    </location>
</feature>
<dbReference type="GO" id="GO:0030544">
    <property type="term" value="F:Hsp70 protein binding"/>
    <property type="evidence" value="ECO:0007669"/>
    <property type="project" value="InterPro"/>
</dbReference>
<dbReference type="PANTHER" id="PTHR43999:SF1">
    <property type="entry name" value="DNAJ HOMOLOG SUBFAMILY C MEMBER 2"/>
    <property type="match status" value="1"/>
</dbReference>
<dbReference type="SMART" id="SM00271">
    <property type="entry name" value="DnaJ"/>
    <property type="match status" value="1"/>
</dbReference>
<evidence type="ECO:0000256" key="2">
    <source>
        <dbReference type="SAM" id="MobiDB-lite"/>
    </source>
</evidence>
<dbReference type="PROSITE" id="PS50090">
    <property type="entry name" value="MYB_LIKE"/>
    <property type="match status" value="2"/>
</dbReference>
<dbReference type="CDD" id="cd06257">
    <property type="entry name" value="DnaJ"/>
    <property type="match status" value="1"/>
</dbReference>
<dbReference type="InterPro" id="IPR017884">
    <property type="entry name" value="SANT_dom"/>
</dbReference>
<dbReference type="SUPFAM" id="SSF46689">
    <property type="entry name" value="Homeodomain-like"/>
    <property type="match status" value="2"/>
</dbReference>
<evidence type="ECO:0000259" key="4">
    <source>
        <dbReference type="PROSITE" id="PS50090"/>
    </source>
</evidence>
<gene>
    <name evidence="7" type="primary">LOC34623525</name>
</gene>
<feature type="compositionally biased region" description="Polar residues" evidence="2">
    <location>
        <begin position="605"/>
        <end position="615"/>
    </location>
</feature>
<feature type="region of interest" description="Disordered" evidence="2">
    <location>
        <begin position="325"/>
        <end position="385"/>
    </location>
</feature>
<dbReference type="Pfam" id="PF00249">
    <property type="entry name" value="Myb_DNA-binding"/>
    <property type="match status" value="1"/>
</dbReference>
<feature type="region of interest" description="Disordered" evidence="2">
    <location>
        <begin position="48"/>
        <end position="104"/>
    </location>
</feature>
<feature type="domain" description="J" evidence="3">
    <location>
        <begin position="117"/>
        <end position="204"/>
    </location>
</feature>
<dbReference type="SUPFAM" id="SSF46565">
    <property type="entry name" value="Chaperone J-domain"/>
    <property type="match status" value="1"/>
</dbReference>
<dbReference type="InterPro" id="IPR054076">
    <property type="entry name" value="ZUO1-like_ZHD"/>
</dbReference>
<name>A0A6P6RS48_9EIME</name>
<dbReference type="GO" id="GO:0006450">
    <property type="term" value="P:regulation of translational fidelity"/>
    <property type="evidence" value="ECO:0007669"/>
    <property type="project" value="InterPro"/>
</dbReference>
<evidence type="ECO:0000313" key="6">
    <source>
        <dbReference type="Proteomes" id="UP000515125"/>
    </source>
</evidence>
<dbReference type="InterPro" id="IPR009057">
    <property type="entry name" value="Homeodomain-like_sf"/>
</dbReference>
<dbReference type="InterPro" id="IPR001623">
    <property type="entry name" value="DnaJ_domain"/>
</dbReference>
<dbReference type="PANTHER" id="PTHR43999">
    <property type="entry name" value="DNAJ HOMOLOG SUBFAMILY C MEMBER 2"/>
    <property type="match status" value="1"/>
</dbReference>
<feature type="domain" description="SANT" evidence="5">
    <location>
        <begin position="510"/>
        <end position="565"/>
    </location>
</feature>
<feature type="region of interest" description="Disordered" evidence="2">
    <location>
        <begin position="147"/>
        <end position="176"/>
    </location>
</feature>
<proteinExistence type="predicted"/>
<dbReference type="OrthoDB" id="1690618at2759"/>
<dbReference type="PROSITE" id="PS50076">
    <property type="entry name" value="DNAJ_2"/>
    <property type="match status" value="1"/>
</dbReference>
<dbReference type="InterPro" id="IPR001005">
    <property type="entry name" value="SANT/Myb"/>
</dbReference>
<evidence type="ECO:0000313" key="7">
    <source>
        <dbReference type="RefSeq" id="XP_026190623.1"/>
    </source>
</evidence>
<evidence type="ECO:0000259" key="3">
    <source>
        <dbReference type="PROSITE" id="PS50076"/>
    </source>
</evidence>
<dbReference type="PROSITE" id="PS51293">
    <property type="entry name" value="SANT"/>
    <property type="match status" value="1"/>
</dbReference>